<organism evidence="1 2">
    <name type="scientific">Zea mays</name>
    <name type="common">Maize</name>
    <dbReference type="NCBI Taxonomy" id="4577"/>
    <lineage>
        <taxon>Eukaryota</taxon>
        <taxon>Viridiplantae</taxon>
        <taxon>Streptophyta</taxon>
        <taxon>Embryophyta</taxon>
        <taxon>Tracheophyta</taxon>
        <taxon>Spermatophyta</taxon>
        <taxon>Magnoliopsida</taxon>
        <taxon>Liliopsida</taxon>
        <taxon>Poales</taxon>
        <taxon>Poaceae</taxon>
        <taxon>PACMAD clade</taxon>
        <taxon>Panicoideae</taxon>
        <taxon>Andropogonodae</taxon>
        <taxon>Andropogoneae</taxon>
        <taxon>Tripsacinae</taxon>
        <taxon>Zea</taxon>
    </lineage>
</organism>
<keyword evidence="2" id="KW-1185">Reference proteome</keyword>
<dbReference type="Proteomes" id="UP000007305">
    <property type="component" value="Chromosome 8"/>
</dbReference>
<name>A0A804QYE0_MAIZE</name>
<dbReference type="AlphaFoldDB" id="A0A804QYE0"/>
<protein>
    <submittedName>
        <fullName evidence="1">Uncharacterized protein</fullName>
    </submittedName>
</protein>
<dbReference type="InParanoid" id="A0A804QYE0"/>
<proteinExistence type="predicted"/>
<evidence type="ECO:0000313" key="1">
    <source>
        <dbReference type="EnsemblPlants" id="Zm00001eb370710_P001"/>
    </source>
</evidence>
<reference evidence="1" key="2">
    <citation type="submission" date="2019-07" db="EMBL/GenBank/DDBJ databases">
        <authorList>
            <person name="Seetharam A."/>
            <person name="Woodhouse M."/>
            <person name="Cannon E."/>
        </authorList>
    </citation>
    <scope>NUCLEOTIDE SEQUENCE [LARGE SCALE GENOMIC DNA]</scope>
    <source>
        <strain evidence="1">cv. B73</strain>
    </source>
</reference>
<sequence length="114" mass="11721">MDGHAARFLAAVVTEPLAVGDELYSMRPIEVEDPLPSCMDGQALPLGGVVRNTITVSDVLQPTGEVVEEDALLVAPDIVKGEVEEEDALPVATDIVNGVSLDGPEAGSGGVVLT</sequence>
<reference evidence="1" key="3">
    <citation type="submission" date="2021-05" db="UniProtKB">
        <authorList>
            <consortium name="EnsemblPlants"/>
        </authorList>
    </citation>
    <scope>IDENTIFICATION</scope>
    <source>
        <strain evidence="1">cv. B73</strain>
    </source>
</reference>
<dbReference type="Gramene" id="Zm00001eb370710_T001">
    <property type="protein sequence ID" value="Zm00001eb370710_P001"/>
    <property type="gene ID" value="Zm00001eb370710"/>
</dbReference>
<gene>
    <name evidence="1" type="primary">LOC103636640</name>
</gene>
<dbReference type="RefSeq" id="XP_008657218.1">
    <property type="nucleotide sequence ID" value="XM_008658996.4"/>
</dbReference>
<dbReference type="GeneID" id="103636640"/>
<reference evidence="2" key="1">
    <citation type="journal article" date="2009" name="Science">
        <title>The B73 maize genome: complexity, diversity, and dynamics.</title>
        <authorList>
            <person name="Schnable P.S."/>
            <person name="Ware D."/>
            <person name="Fulton R.S."/>
            <person name="Stein J.C."/>
            <person name="Wei F."/>
            <person name="Pasternak S."/>
            <person name="Liang C."/>
            <person name="Zhang J."/>
            <person name="Fulton L."/>
            <person name="Graves T.A."/>
            <person name="Minx P."/>
            <person name="Reily A.D."/>
            <person name="Courtney L."/>
            <person name="Kruchowski S.S."/>
            <person name="Tomlinson C."/>
            <person name="Strong C."/>
            <person name="Delehaunty K."/>
            <person name="Fronick C."/>
            <person name="Courtney B."/>
            <person name="Rock S.M."/>
            <person name="Belter E."/>
            <person name="Du F."/>
            <person name="Kim K."/>
            <person name="Abbott R.M."/>
            <person name="Cotton M."/>
            <person name="Levy A."/>
            <person name="Marchetto P."/>
            <person name="Ochoa K."/>
            <person name="Jackson S.M."/>
            <person name="Gillam B."/>
            <person name="Chen W."/>
            <person name="Yan L."/>
            <person name="Higginbotham J."/>
            <person name="Cardenas M."/>
            <person name="Waligorski J."/>
            <person name="Applebaum E."/>
            <person name="Phelps L."/>
            <person name="Falcone J."/>
            <person name="Kanchi K."/>
            <person name="Thane T."/>
            <person name="Scimone A."/>
            <person name="Thane N."/>
            <person name="Henke J."/>
            <person name="Wang T."/>
            <person name="Ruppert J."/>
            <person name="Shah N."/>
            <person name="Rotter K."/>
            <person name="Hodges J."/>
            <person name="Ingenthron E."/>
            <person name="Cordes M."/>
            <person name="Kohlberg S."/>
            <person name="Sgro J."/>
            <person name="Delgado B."/>
            <person name="Mead K."/>
            <person name="Chinwalla A."/>
            <person name="Leonard S."/>
            <person name="Crouse K."/>
            <person name="Collura K."/>
            <person name="Kudrna D."/>
            <person name="Currie J."/>
            <person name="He R."/>
            <person name="Angelova A."/>
            <person name="Rajasekar S."/>
            <person name="Mueller T."/>
            <person name="Lomeli R."/>
            <person name="Scara G."/>
            <person name="Ko A."/>
            <person name="Delaney K."/>
            <person name="Wissotski M."/>
            <person name="Lopez G."/>
            <person name="Campos D."/>
            <person name="Braidotti M."/>
            <person name="Ashley E."/>
            <person name="Golser W."/>
            <person name="Kim H."/>
            <person name="Lee S."/>
            <person name="Lin J."/>
            <person name="Dujmic Z."/>
            <person name="Kim W."/>
            <person name="Talag J."/>
            <person name="Zuccolo A."/>
            <person name="Fan C."/>
            <person name="Sebastian A."/>
            <person name="Kramer M."/>
            <person name="Spiegel L."/>
            <person name="Nascimento L."/>
            <person name="Zutavern T."/>
            <person name="Miller B."/>
            <person name="Ambroise C."/>
            <person name="Muller S."/>
            <person name="Spooner W."/>
            <person name="Narechania A."/>
            <person name="Ren L."/>
            <person name="Wei S."/>
            <person name="Kumari S."/>
            <person name="Faga B."/>
            <person name="Levy M.J."/>
            <person name="McMahan L."/>
            <person name="Van Buren P."/>
            <person name="Vaughn M.W."/>
            <person name="Ying K."/>
            <person name="Yeh C.-T."/>
            <person name="Emrich S.J."/>
            <person name="Jia Y."/>
            <person name="Kalyanaraman A."/>
            <person name="Hsia A.-P."/>
            <person name="Barbazuk W.B."/>
            <person name="Baucom R.S."/>
            <person name="Brutnell T.P."/>
            <person name="Carpita N.C."/>
            <person name="Chaparro C."/>
            <person name="Chia J.-M."/>
            <person name="Deragon J.-M."/>
            <person name="Estill J.C."/>
            <person name="Fu Y."/>
            <person name="Jeddeloh J.A."/>
            <person name="Han Y."/>
            <person name="Lee H."/>
            <person name="Li P."/>
            <person name="Lisch D.R."/>
            <person name="Liu S."/>
            <person name="Liu Z."/>
            <person name="Nagel D.H."/>
            <person name="McCann M.C."/>
            <person name="SanMiguel P."/>
            <person name="Myers A.M."/>
            <person name="Nettleton D."/>
            <person name="Nguyen J."/>
            <person name="Penning B.W."/>
            <person name="Ponnala L."/>
            <person name="Schneider K.L."/>
            <person name="Schwartz D.C."/>
            <person name="Sharma A."/>
            <person name="Soderlund C."/>
            <person name="Springer N.M."/>
            <person name="Sun Q."/>
            <person name="Wang H."/>
            <person name="Waterman M."/>
            <person name="Westerman R."/>
            <person name="Wolfgruber T.K."/>
            <person name="Yang L."/>
            <person name="Yu Y."/>
            <person name="Zhang L."/>
            <person name="Zhou S."/>
            <person name="Zhu Q."/>
            <person name="Bennetzen J.L."/>
            <person name="Dawe R.K."/>
            <person name="Jiang J."/>
            <person name="Jiang N."/>
            <person name="Presting G.G."/>
            <person name="Wessler S.R."/>
            <person name="Aluru S."/>
            <person name="Martienssen R.A."/>
            <person name="Clifton S.W."/>
            <person name="McCombie W.R."/>
            <person name="Wing R.A."/>
            <person name="Wilson R.K."/>
        </authorList>
    </citation>
    <scope>NUCLEOTIDE SEQUENCE [LARGE SCALE GENOMIC DNA]</scope>
    <source>
        <strain evidence="2">cv. B73</strain>
    </source>
</reference>
<dbReference type="KEGG" id="zma:103636640"/>
<evidence type="ECO:0000313" key="2">
    <source>
        <dbReference type="Proteomes" id="UP000007305"/>
    </source>
</evidence>
<accession>A0A804QYE0</accession>
<dbReference type="EnsemblPlants" id="Zm00001eb370710_T001">
    <property type="protein sequence ID" value="Zm00001eb370710_P001"/>
    <property type="gene ID" value="Zm00001eb370710"/>
</dbReference>